<evidence type="ECO:0000313" key="2">
    <source>
        <dbReference type="EMBL" id="MFK4754758.1"/>
    </source>
</evidence>
<evidence type="ECO:0000313" key="3">
    <source>
        <dbReference type="Proteomes" id="UP001620597"/>
    </source>
</evidence>
<dbReference type="Pfam" id="PF03259">
    <property type="entry name" value="Robl_LC7"/>
    <property type="match status" value="1"/>
</dbReference>
<keyword evidence="3" id="KW-1185">Reference proteome</keyword>
<accession>A0ABW8NP46</accession>
<dbReference type="RefSeq" id="WP_416207543.1">
    <property type="nucleotide sequence ID" value="NZ_JBBKTX010000042.1"/>
</dbReference>
<dbReference type="InterPro" id="IPR004942">
    <property type="entry name" value="Roadblock/LAMTOR2_dom"/>
</dbReference>
<dbReference type="Gene3D" id="3.30.450.30">
    <property type="entry name" value="Dynein light chain 2a, cytoplasmic"/>
    <property type="match status" value="1"/>
</dbReference>
<dbReference type="EMBL" id="JBBKTX010000042">
    <property type="protein sequence ID" value="MFK4754758.1"/>
    <property type="molecule type" value="Genomic_DNA"/>
</dbReference>
<evidence type="ECO:0000259" key="1">
    <source>
        <dbReference type="Pfam" id="PF03259"/>
    </source>
</evidence>
<reference evidence="2 3" key="1">
    <citation type="submission" date="2024-03" db="EMBL/GenBank/DDBJ databases">
        <title>High-quality draft genome sequence of Oceanobacter sp. wDCs-4.</title>
        <authorList>
            <person name="Dong C."/>
        </authorList>
    </citation>
    <scope>NUCLEOTIDE SEQUENCE [LARGE SCALE GENOMIC DNA]</scope>
    <source>
        <strain evidence="3">wDCs-4</strain>
    </source>
</reference>
<organism evidence="2 3">
    <name type="scientific">Oceanobacter antarcticus</name>
    <dbReference type="NCBI Taxonomy" id="3133425"/>
    <lineage>
        <taxon>Bacteria</taxon>
        <taxon>Pseudomonadati</taxon>
        <taxon>Pseudomonadota</taxon>
        <taxon>Gammaproteobacteria</taxon>
        <taxon>Oceanospirillales</taxon>
        <taxon>Oceanospirillaceae</taxon>
        <taxon>Oceanobacter</taxon>
    </lineage>
</organism>
<comment type="caution">
    <text evidence="2">The sequence shown here is derived from an EMBL/GenBank/DDBJ whole genome shotgun (WGS) entry which is preliminary data.</text>
</comment>
<dbReference type="SUPFAM" id="SSF103196">
    <property type="entry name" value="Roadblock/LC7 domain"/>
    <property type="match status" value="1"/>
</dbReference>
<sequence length="141" mass="15170">MNNPTNPLNSNTLIARCHESLFAITQRTENLSYMILSTSDGYVISHTVPIDSQTDPKRLAAMAASFAGIGSGLAAETHLEGVEGNIIESKDGFLGCRLIKTDTLDAVLLGVFQQHATHGLALWTLKKASGEIKDIVKLFNS</sequence>
<feature type="domain" description="Roadblock/LAMTOR2" evidence="1">
    <location>
        <begin position="22"/>
        <end position="96"/>
    </location>
</feature>
<proteinExistence type="predicted"/>
<gene>
    <name evidence="2" type="ORF">WG929_20355</name>
</gene>
<protein>
    <submittedName>
        <fullName evidence="2">Roadblock/LC7 domain-containing protein</fullName>
    </submittedName>
</protein>
<dbReference type="Proteomes" id="UP001620597">
    <property type="component" value="Unassembled WGS sequence"/>
</dbReference>
<name>A0ABW8NP46_9GAMM</name>